<dbReference type="OrthoDB" id="4781at2759"/>
<dbReference type="Proteomes" id="UP001151699">
    <property type="component" value="Unassembled WGS sequence"/>
</dbReference>
<dbReference type="InterPro" id="IPR000757">
    <property type="entry name" value="Beta-glucanase-like"/>
</dbReference>
<dbReference type="GO" id="GO:0004553">
    <property type="term" value="F:hydrolase activity, hydrolyzing O-glycosyl compounds"/>
    <property type="evidence" value="ECO:0007669"/>
    <property type="project" value="InterPro"/>
</dbReference>
<dbReference type="EMBL" id="WJQU01004428">
    <property type="protein sequence ID" value="KAJ6616523.1"/>
    <property type="molecule type" value="Genomic_DNA"/>
</dbReference>
<evidence type="ECO:0000259" key="7">
    <source>
        <dbReference type="PROSITE" id="PS51762"/>
    </source>
</evidence>
<keyword evidence="3" id="KW-0732">Signal</keyword>
<dbReference type="Gene3D" id="2.60.40.2140">
    <property type="entry name" value="Beta-1,3-glucan-recognition protein, N-terminal domain"/>
    <property type="match status" value="1"/>
</dbReference>
<dbReference type="InterPro" id="IPR013320">
    <property type="entry name" value="ConA-like_dom_sf"/>
</dbReference>
<dbReference type="InterPro" id="IPR050546">
    <property type="entry name" value="Glycosyl_Hydrlase_16"/>
</dbReference>
<feature type="region of interest" description="Disordered" evidence="6">
    <location>
        <begin position="85"/>
        <end position="125"/>
    </location>
</feature>
<dbReference type="InterPro" id="IPR031756">
    <property type="entry name" value="BGBP_N"/>
</dbReference>
<feature type="domain" description="CBM39" evidence="8">
    <location>
        <begin position="1"/>
        <end position="79"/>
    </location>
</feature>
<accession>A0A9Q0MIA2</accession>
<evidence type="ECO:0000256" key="2">
    <source>
        <dbReference type="ARBA" id="ARBA00022588"/>
    </source>
</evidence>
<gene>
    <name evidence="9" type="primary">BGBP_2</name>
    <name evidence="9" type="ORF">Bhyg_17784</name>
</gene>
<evidence type="ECO:0000256" key="6">
    <source>
        <dbReference type="SAM" id="MobiDB-lite"/>
    </source>
</evidence>
<protein>
    <submittedName>
        <fullName evidence="9">Beta-1,3-glucan-binding protein</fullName>
    </submittedName>
</protein>
<evidence type="ECO:0000256" key="4">
    <source>
        <dbReference type="ARBA" id="ARBA00022859"/>
    </source>
</evidence>
<dbReference type="Pfam" id="PF15886">
    <property type="entry name" value="CBM39"/>
    <property type="match status" value="1"/>
</dbReference>
<keyword evidence="10" id="KW-1185">Reference proteome</keyword>
<evidence type="ECO:0000313" key="10">
    <source>
        <dbReference type="Proteomes" id="UP001151699"/>
    </source>
</evidence>
<dbReference type="SUPFAM" id="SSF49899">
    <property type="entry name" value="Concanavalin A-like lectins/glucanases"/>
    <property type="match status" value="1"/>
</dbReference>
<dbReference type="CDD" id="cd02179">
    <property type="entry name" value="GH16_beta_GRP"/>
    <property type="match status" value="1"/>
</dbReference>
<dbReference type="GO" id="GO:0005975">
    <property type="term" value="P:carbohydrate metabolic process"/>
    <property type="evidence" value="ECO:0007669"/>
    <property type="project" value="InterPro"/>
</dbReference>
<reference evidence="9" key="1">
    <citation type="submission" date="2022-07" db="EMBL/GenBank/DDBJ databases">
        <authorList>
            <person name="Trinca V."/>
            <person name="Uliana J.V.C."/>
            <person name="Torres T.T."/>
            <person name="Ward R.J."/>
            <person name="Monesi N."/>
        </authorList>
    </citation>
    <scope>NUCLEOTIDE SEQUENCE</scope>
    <source>
        <strain evidence="9">HSMRA1968</strain>
        <tissue evidence="9">Whole embryos</tissue>
    </source>
</reference>
<organism evidence="9 10">
    <name type="scientific">Pseudolycoriella hygida</name>
    <dbReference type="NCBI Taxonomy" id="35572"/>
    <lineage>
        <taxon>Eukaryota</taxon>
        <taxon>Metazoa</taxon>
        <taxon>Ecdysozoa</taxon>
        <taxon>Arthropoda</taxon>
        <taxon>Hexapoda</taxon>
        <taxon>Insecta</taxon>
        <taxon>Pterygota</taxon>
        <taxon>Neoptera</taxon>
        <taxon>Endopterygota</taxon>
        <taxon>Diptera</taxon>
        <taxon>Nematocera</taxon>
        <taxon>Sciaroidea</taxon>
        <taxon>Sciaridae</taxon>
        <taxon>Pseudolycoriella</taxon>
    </lineage>
</organism>
<evidence type="ECO:0000256" key="1">
    <source>
        <dbReference type="ARBA" id="ARBA00008781"/>
    </source>
</evidence>
<sequence>EPGITLFAFHGKINRRFRGNEEGDLTLDVTRAKNGVWAYENRNKQVMEGDVLYFWIHVQHDGVGYLLENQEYYFTFRRTTTSRYNTRSTTGTTRATTRSTTTASPFTRATTTTWSRTSKPNEDSIDCEPSITTVKGKTVCRNELIFEENFTGTTLSKLWKHAVKIPLDSEDAEFVSYQNLPNICSVRDGYFNIFPKLLCDMPGFSADSIRTGTLDFGARCTGVVDTEAECIRNAAHFRILPPVVSCKIKTKQTFTFKYGKVEIRAKLPRGDWLYPQLNLEPIENAYGTTGYSSGLLRVAFIRGNENLKTKSGEPIDGRKLSGGAILVSREKNRDLWLKSTFKGNHFGEEFHTYQLQWTNRSIEVSVDGVSYGTIEGDFRELARTNNVTVSSQLYAGEYMAPFDKEFFLSIGVGVGGISDFPDLSLNGYGNLEKPWSNTSPKAELKFWNDVSNWNSTWDTTNIGLQVDYVKVWSI</sequence>
<dbReference type="GO" id="GO:0030246">
    <property type="term" value="F:carbohydrate binding"/>
    <property type="evidence" value="ECO:0007669"/>
    <property type="project" value="InterPro"/>
</dbReference>
<feature type="compositionally biased region" description="Low complexity" evidence="6">
    <location>
        <begin position="85"/>
        <end position="118"/>
    </location>
</feature>
<evidence type="ECO:0000256" key="5">
    <source>
        <dbReference type="ARBA" id="ARBA00023180"/>
    </source>
</evidence>
<comment type="caution">
    <text evidence="9">The sequence shown here is derived from an EMBL/GenBank/DDBJ whole genome shotgun (WGS) entry which is preliminary data.</text>
</comment>
<dbReference type="Gene3D" id="2.60.120.200">
    <property type="match status" value="1"/>
</dbReference>
<evidence type="ECO:0000313" key="9">
    <source>
        <dbReference type="EMBL" id="KAJ6616523.1"/>
    </source>
</evidence>
<dbReference type="GO" id="GO:0045087">
    <property type="term" value="P:innate immune response"/>
    <property type="evidence" value="ECO:0007669"/>
    <property type="project" value="UniProtKB-KW"/>
</dbReference>
<proteinExistence type="inferred from homology"/>
<evidence type="ECO:0000256" key="3">
    <source>
        <dbReference type="ARBA" id="ARBA00022729"/>
    </source>
</evidence>
<name>A0A9Q0MIA2_9DIPT</name>
<dbReference type="InterPro" id="IPR035806">
    <property type="entry name" value="GH16_GRP_C"/>
</dbReference>
<dbReference type="AlphaFoldDB" id="A0A9Q0MIA2"/>
<dbReference type="PROSITE" id="PS51762">
    <property type="entry name" value="GH16_2"/>
    <property type="match status" value="1"/>
</dbReference>
<feature type="domain" description="GH16" evidence="7">
    <location>
        <begin position="175"/>
        <end position="474"/>
    </location>
</feature>
<evidence type="ECO:0000259" key="8">
    <source>
        <dbReference type="PROSITE" id="PS51969"/>
    </source>
</evidence>
<dbReference type="InterPro" id="IPR043030">
    <property type="entry name" value="BGBP_N_sf"/>
</dbReference>
<feature type="non-terminal residue" evidence="9">
    <location>
        <position position="1"/>
    </location>
</feature>
<dbReference type="PROSITE" id="PS51969">
    <property type="entry name" value="CBM39"/>
    <property type="match status" value="1"/>
</dbReference>
<comment type="similarity">
    <text evidence="1">Belongs to the insect beta-1,3-glucan binding protein family.</text>
</comment>
<keyword evidence="5" id="KW-0325">Glycoprotein</keyword>
<dbReference type="PANTHER" id="PTHR10963">
    <property type="entry name" value="GLYCOSYL HYDROLASE-RELATED"/>
    <property type="match status" value="1"/>
</dbReference>
<keyword evidence="4" id="KW-0391">Immunity</keyword>
<dbReference type="PANTHER" id="PTHR10963:SF60">
    <property type="entry name" value="GRAM-NEGATIVE BACTERIA-BINDING PROTEIN 1-RELATED"/>
    <property type="match status" value="1"/>
</dbReference>
<keyword evidence="2" id="KW-0399">Innate immunity</keyword>